<dbReference type="AlphaFoldDB" id="A0A3P5XVI5"/>
<reference evidence="2" key="1">
    <citation type="submission" date="2018-11" db="EMBL/GenBank/DDBJ databases">
        <authorList>
            <consortium name="Genoscope - CEA"/>
            <person name="William W."/>
        </authorList>
    </citation>
    <scope>NUCLEOTIDE SEQUENCE</scope>
</reference>
<evidence type="ECO:0000313" key="2">
    <source>
        <dbReference type="EMBL" id="VDC58942.1"/>
    </source>
</evidence>
<dbReference type="EMBL" id="LS974625">
    <property type="protein sequence ID" value="CAG7860480.1"/>
    <property type="molecule type" value="Genomic_DNA"/>
</dbReference>
<dbReference type="Proteomes" id="UP000694005">
    <property type="component" value="Chromosome A09"/>
</dbReference>
<organism evidence="2">
    <name type="scientific">Brassica campestris</name>
    <name type="common">Field mustard</name>
    <dbReference type="NCBI Taxonomy" id="3711"/>
    <lineage>
        <taxon>Eukaryota</taxon>
        <taxon>Viridiplantae</taxon>
        <taxon>Streptophyta</taxon>
        <taxon>Embryophyta</taxon>
        <taxon>Tracheophyta</taxon>
        <taxon>Spermatophyta</taxon>
        <taxon>Magnoliopsida</taxon>
        <taxon>eudicotyledons</taxon>
        <taxon>Gunneridae</taxon>
        <taxon>Pentapetalae</taxon>
        <taxon>rosids</taxon>
        <taxon>malvids</taxon>
        <taxon>Brassicales</taxon>
        <taxon>Brassicaceae</taxon>
        <taxon>Brassiceae</taxon>
        <taxon>Brassica</taxon>
    </lineage>
</organism>
<accession>A0A3P5XVI5</accession>
<evidence type="ECO:0000313" key="1">
    <source>
        <dbReference type="EMBL" id="CAG7860480.1"/>
    </source>
</evidence>
<sequence length="52" mass="5676">MLSLSRLHGASRVSKYTPVARTLSLNVLRVCVVLENGYATTCSSTSMPLIMF</sequence>
<name>A0A3P5XVI5_BRACM</name>
<proteinExistence type="predicted"/>
<dbReference type="EMBL" id="LR031568">
    <property type="protein sequence ID" value="VDC58942.1"/>
    <property type="molecule type" value="Genomic_DNA"/>
</dbReference>
<protein>
    <submittedName>
        <fullName evidence="1">Uncharacterized protein</fullName>
    </submittedName>
</protein>
<gene>
    <name evidence="2" type="ORF">BRAA09T36553Z</name>
    <name evidence="1" type="ORF">BRAPAZ1V2_A09P09470.2</name>
</gene>
<dbReference type="Gramene" id="A09p09470.2_BraZ1">
    <property type="protein sequence ID" value="A09p09470.2_BraZ1.CDS"/>
    <property type="gene ID" value="A09g09470.2_BraZ1"/>
</dbReference>